<evidence type="ECO:0000313" key="3">
    <source>
        <dbReference type="Proteomes" id="UP000700732"/>
    </source>
</evidence>
<feature type="region of interest" description="Disordered" evidence="1">
    <location>
        <begin position="137"/>
        <end position="166"/>
    </location>
</feature>
<dbReference type="Gene3D" id="3.40.50.2300">
    <property type="match status" value="1"/>
</dbReference>
<accession>A0ABR6W2W4</accession>
<feature type="compositionally biased region" description="Polar residues" evidence="1">
    <location>
        <begin position="143"/>
        <end position="166"/>
    </location>
</feature>
<protein>
    <submittedName>
        <fullName evidence="2">PleD family two-component response regulator</fullName>
    </submittedName>
</protein>
<evidence type="ECO:0000313" key="2">
    <source>
        <dbReference type="EMBL" id="MBC3790436.1"/>
    </source>
</evidence>
<organism evidence="2 3">
    <name type="scientific">Spirosoma utsteinense</name>
    <dbReference type="NCBI Taxonomy" id="2585773"/>
    <lineage>
        <taxon>Bacteria</taxon>
        <taxon>Pseudomonadati</taxon>
        <taxon>Bacteroidota</taxon>
        <taxon>Cytophagia</taxon>
        <taxon>Cytophagales</taxon>
        <taxon>Cytophagaceae</taxon>
        <taxon>Spirosoma</taxon>
    </lineage>
</organism>
<gene>
    <name evidence="2" type="ORF">FH603_925</name>
</gene>
<reference evidence="2 3" key="1">
    <citation type="submission" date="2019-06" db="EMBL/GenBank/DDBJ databases">
        <title>Spirosoma utsteinense sp. nov. isolated from Antarctic ice-free soils.</title>
        <authorList>
            <person name="Tahon G."/>
        </authorList>
    </citation>
    <scope>NUCLEOTIDE SEQUENCE [LARGE SCALE GENOMIC DNA]</scope>
    <source>
        <strain evidence="2 3">LMG 31447</strain>
    </source>
</reference>
<evidence type="ECO:0000256" key="1">
    <source>
        <dbReference type="SAM" id="MobiDB-lite"/>
    </source>
</evidence>
<dbReference type="Proteomes" id="UP000700732">
    <property type="component" value="Unassembled WGS sequence"/>
</dbReference>
<keyword evidence="3" id="KW-1185">Reference proteome</keyword>
<dbReference type="InterPro" id="IPR011006">
    <property type="entry name" value="CheY-like_superfamily"/>
</dbReference>
<dbReference type="RefSeq" id="WP_186736265.1">
    <property type="nucleotide sequence ID" value="NZ_VFIA01000004.1"/>
</dbReference>
<sequence>MRLLSVLIITTNQHECSSLTEAFTNDGVRVHCITKSPDSDVLRWLDEAAGNDPKRPSLIIVDLDDSNGYRTSIVPQLKKHPYCSATPVIAFSRNNDSSFVERLYQQGTISVFKRPQDWTQFARTLLTYWTQSDVRLPNEPTDEYSTQRWGTLQHTGLPQYPRSQAS</sequence>
<dbReference type="EMBL" id="VFIA01000004">
    <property type="protein sequence ID" value="MBC3790436.1"/>
    <property type="molecule type" value="Genomic_DNA"/>
</dbReference>
<proteinExistence type="predicted"/>
<dbReference type="SUPFAM" id="SSF52172">
    <property type="entry name" value="CheY-like"/>
    <property type="match status" value="1"/>
</dbReference>
<comment type="caution">
    <text evidence="2">The sequence shown here is derived from an EMBL/GenBank/DDBJ whole genome shotgun (WGS) entry which is preliminary data.</text>
</comment>
<name>A0ABR6W2W4_9BACT</name>